<accession>A0A511N8G8</accession>
<dbReference type="AlphaFoldDB" id="A0A511N8G8"/>
<dbReference type="EMBL" id="BJXB01000024">
    <property type="protein sequence ID" value="GEM48776.1"/>
    <property type="molecule type" value="Genomic_DNA"/>
</dbReference>
<keyword evidence="2" id="KW-0812">Transmembrane</keyword>
<keyword evidence="2" id="KW-1133">Transmembrane helix</keyword>
<feature type="compositionally biased region" description="Pro residues" evidence="1">
    <location>
        <begin position="125"/>
        <end position="135"/>
    </location>
</feature>
<dbReference type="RefSeq" id="WP_146888131.1">
    <property type="nucleotide sequence ID" value="NZ_BJXB01000024.1"/>
</dbReference>
<dbReference type="Proteomes" id="UP000321306">
    <property type="component" value="Unassembled WGS sequence"/>
</dbReference>
<comment type="caution">
    <text evidence="3">The sequence shown here is derived from an EMBL/GenBank/DDBJ whole genome shotgun (WGS) entry which is preliminary data.</text>
</comment>
<feature type="region of interest" description="Disordered" evidence="1">
    <location>
        <begin position="118"/>
        <end position="213"/>
    </location>
</feature>
<gene>
    <name evidence="3" type="ORF">DC3_44110</name>
</gene>
<feature type="compositionally biased region" description="Low complexity" evidence="1">
    <location>
        <begin position="136"/>
        <end position="145"/>
    </location>
</feature>
<keyword evidence="4" id="KW-1185">Reference proteome</keyword>
<feature type="compositionally biased region" description="Polar residues" evidence="1">
    <location>
        <begin position="202"/>
        <end position="213"/>
    </location>
</feature>
<reference evidence="3 4" key="1">
    <citation type="submission" date="2019-07" db="EMBL/GenBank/DDBJ databases">
        <title>Whole genome shotgun sequence of Deinococcus cellulosilyticus NBRC 106333.</title>
        <authorList>
            <person name="Hosoyama A."/>
            <person name="Uohara A."/>
            <person name="Ohji S."/>
            <person name="Ichikawa N."/>
        </authorList>
    </citation>
    <scope>NUCLEOTIDE SEQUENCE [LARGE SCALE GENOMIC DNA]</scope>
    <source>
        <strain evidence="3 4">NBRC 106333</strain>
    </source>
</reference>
<keyword evidence="2" id="KW-0472">Membrane</keyword>
<evidence type="ECO:0000256" key="1">
    <source>
        <dbReference type="SAM" id="MobiDB-lite"/>
    </source>
</evidence>
<feature type="region of interest" description="Disordered" evidence="1">
    <location>
        <begin position="34"/>
        <end position="56"/>
    </location>
</feature>
<evidence type="ECO:0000313" key="4">
    <source>
        <dbReference type="Proteomes" id="UP000321306"/>
    </source>
</evidence>
<dbReference type="OrthoDB" id="72093at2"/>
<feature type="compositionally biased region" description="Low complexity" evidence="1">
    <location>
        <begin position="173"/>
        <end position="191"/>
    </location>
</feature>
<proteinExistence type="predicted"/>
<feature type="transmembrane region" description="Helical" evidence="2">
    <location>
        <begin position="12"/>
        <end position="32"/>
    </location>
</feature>
<evidence type="ECO:0000313" key="3">
    <source>
        <dbReference type="EMBL" id="GEM48776.1"/>
    </source>
</evidence>
<sequence>MTGPAKKSTSSGPLLWVIVGLLAVAGGGAWYLTRPAPDEPPPPPPITNNGGPVQTGKPLVVKELPFLTTSNRQVNVDIETGAIASQGPANRTSNPFIQVNVPVTQGPATIDTTTTVPQETVEPPTYVPPTNPNPPINIGNGPVVVDNTTPLPPVRSSTGNTETIPPKVLPSDLGNNTFPGTGNNPTSTTKPPKAPALPSPSVVQPGTSSNTFSVPEQQTTVISAPTPILISSLVLPQPKASNPQGTEPPAPRSELLNVSEELQLAFSSVVIGPNSTAVFNSKNGYLMAAAGQKLAGTDIVVKSISQQQVTLQLGEETLELNLDRR</sequence>
<organism evidence="3 4">
    <name type="scientific">Deinococcus cellulosilyticus (strain DSM 18568 / NBRC 106333 / KACC 11606 / 5516J-15)</name>
    <dbReference type="NCBI Taxonomy" id="1223518"/>
    <lineage>
        <taxon>Bacteria</taxon>
        <taxon>Thermotogati</taxon>
        <taxon>Deinococcota</taxon>
        <taxon>Deinococci</taxon>
        <taxon>Deinococcales</taxon>
        <taxon>Deinococcaceae</taxon>
        <taxon>Deinococcus</taxon>
    </lineage>
</organism>
<name>A0A511N8G8_DEIC1</name>
<evidence type="ECO:0000256" key="2">
    <source>
        <dbReference type="SAM" id="Phobius"/>
    </source>
</evidence>
<protein>
    <submittedName>
        <fullName evidence="3">Uncharacterized protein</fullName>
    </submittedName>
</protein>